<evidence type="ECO:0000256" key="1">
    <source>
        <dbReference type="ARBA" id="ARBA00004141"/>
    </source>
</evidence>
<dbReference type="HOGENOM" id="CLU_017959_1_2_9"/>
<comment type="similarity">
    <text evidence="2">Belongs to the nucleobase:cation symporter-2 (NCS2) (TC 2.A.40) family.</text>
</comment>
<dbReference type="GO" id="GO:0042907">
    <property type="term" value="F:xanthine transmembrane transporter activity"/>
    <property type="evidence" value="ECO:0007669"/>
    <property type="project" value="TreeGrafter"/>
</dbReference>
<dbReference type="Proteomes" id="UP000001946">
    <property type="component" value="Chromosome"/>
</dbReference>
<feature type="transmembrane region" description="Helical" evidence="7">
    <location>
        <begin position="173"/>
        <end position="190"/>
    </location>
</feature>
<gene>
    <name evidence="8" type="ordered locus">DSY2698</name>
</gene>
<sequence length="439" mass="46412">MCMDTSFLLAGKEEVFCFTKKGGQPMIREVQIHERLSLAQTIPLGLQHVFAMFGATVLVPFLTGLSPAVALLSSGIGTIVFLLLTKSQIPAYLGSSFAYIASLTYFVKDQNNLAAAMGGALVIGIIYVLLFALMSYFGSSWIHKIVPPVVAGPVVAIIGLSLTPTAAGMASEQWYIAIFTLAVTAFLSIYAKGFLKIIPILAGIVIGYIVAAFAGLVDFTAVTASVSVDSWDKIIVSPINADTWQAPVFNKAAILMFAPLAFVTIIEDLGHMIVLGNITHSDPIEKPGFNRVLLGNGLATGIASFLGGPPVTTYGENIGVLAVTRVYSTFNIWVAAFIAIILSFVNPLQALIMSIPTAVMGGVSLYLFGMIGVTGLRTLIEARVDFSKNKNLIIASVIFAVGIGVQSHGVAYATLAGIILNLVLREEKDEVAGSGKEVS</sequence>
<keyword evidence="6 7" id="KW-0472">Membrane</keyword>
<evidence type="ECO:0000313" key="8">
    <source>
        <dbReference type="EMBL" id="BAE84487.1"/>
    </source>
</evidence>
<keyword evidence="3" id="KW-0813">Transport</keyword>
<dbReference type="PANTHER" id="PTHR42810">
    <property type="entry name" value="PURINE PERMEASE C1399.01C-RELATED"/>
    <property type="match status" value="1"/>
</dbReference>
<evidence type="ECO:0000256" key="5">
    <source>
        <dbReference type="ARBA" id="ARBA00022989"/>
    </source>
</evidence>
<evidence type="ECO:0000256" key="7">
    <source>
        <dbReference type="SAM" id="Phobius"/>
    </source>
</evidence>
<evidence type="ECO:0000313" key="9">
    <source>
        <dbReference type="Proteomes" id="UP000001946"/>
    </source>
</evidence>
<name>Q24U05_DESHY</name>
<keyword evidence="4 7" id="KW-0812">Transmembrane</keyword>
<evidence type="ECO:0000256" key="6">
    <source>
        <dbReference type="ARBA" id="ARBA00023136"/>
    </source>
</evidence>
<dbReference type="InterPro" id="IPR006043">
    <property type="entry name" value="NCS2"/>
</dbReference>
<feature type="transmembrane region" description="Helical" evidence="7">
    <location>
        <begin position="288"/>
        <end position="306"/>
    </location>
</feature>
<dbReference type="STRING" id="138119.DSY2698"/>
<keyword evidence="9" id="KW-1185">Reference proteome</keyword>
<feature type="transmembrane region" description="Helical" evidence="7">
    <location>
        <begin position="113"/>
        <end position="133"/>
    </location>
</feature>
<feature type="transmembrane region" description="Helical" evidence="7">
    <location>
        <begin position="197"/>
        <end position="217"/>
    </location>
</feature>
<dbReference type="GO" id="GO:0005886">
    <property type="term" value="C:plasma membrane"/>
    <property type="evidence" value="ECO:0007669"/>
    <property type="project" value="UniProtKB-ARBA"/>
</dbReference>
<reference evidence="8 9" key="1">
    <citation type="journal article" date="2006" name="J. Bacteriol.">
        <title>Complete genome sequence of the dehalorespiring bacterium Desulfitobacterium hafniense Y51 and comparison with Dehalococcoides ethenogenes 195.</title>
        <authorList>
            <person name="Nonaka H."/>
            <person name="Keresztes G."/>
            <person name="Shinoda Y."/>
            <person name="Ikenaga Y."/>
            <person name="Abe M."/>
            <person name="Naito K."/>
            <person name="Inatomi K."/>
            <person name="Furukawa K."/>
            <person name="Inui M."/>
            <person name="Yukawa H."/>
        </authorList>
    </citation>
    <scope>NUCLEOTIDE SEQUENCE [LARGE SCALE GENOMIC DNA]</scope>
    <source>
        <strain evidence="8 9">Y51</strain>
    </source>
</reference>
<dbReference type="Pfam" id="PF00860">
    <property type="entry name" value="Xan_ur_permease"/>
    <property type="match status" value="1"/>
</dbReference>
<proteinExistence type="inferred from homology"/>
<evidence type="ECO:0008006" key="10">
    <source>
        <dbReference type="Google" id="ProtNLM"/>
    </source>
</evidence>
<evidence type="ECO:0000256" key="4">
    <source>
        <dbReference type="ARBA" id="ARBA00022692"/>
    </source>
</evidence>
<dbReference type="KEGG" id="dsy:DSY2698"/>
<feature type="transmembrane region" description="Helical" evidence="7">
    <location>
        <begin position="357"/>
        <end position="380"/>
    </location>
</feature>
<dbReference type="AlphaFoldDB" id="Q24U05"/>
<feature type="transmembrane region" description="Helical" evidence="7">
    <location>
        <begin position="145"/>
        <end position="167"/>
    </location>
</feature>
<dbReference type="NCBIfam" id="TIGR00801">
    <property type="entry name" value="ncs2"/>
    <property type="match status" value="1"/>
</dbReference>
<comment type="subcellular location">
    <subcellularLocation>
        <location evidence="1">Membrane</location>
        <topology evidence="1">Multi-pass membrane protein</topology>
    </subcellularLocation>
</comment>
<evidence type="ECO:0000256" key="3">
    <source>
        <dbReference type="ARBA" id="ARBA00022448"/>
    </source>
</evidence>
<feature type="transmembrane region" description="Helical" evidence="7">
    <location>
        <begin position="392"/>
        <end position="424"/>
    </location>
</feature>
<evidence type="ECO:0000256" key="2">
    <source>
        <dbReference type="ARBA" id="ARBA00008821"/>
    </source>
</evidence>
<accession>Q24U05</accession>
<feature type="transmembrane region" description="Helical" evidence="7">
    <location>
        <begin position="326"/>
        <end position="345"/>
    </location>
</feature>
<feature type="transmembrane region" description="Helical" evidence="7">
    <location>
        <begin position="252"/>
        <end position="276"/>
    </location>
</feature>
<dbReference type="InterPro" id="IPR006042">
    <property type="entry name" value="Xan_ur_permease"/>
</dbReference>
<dbReference type="PANTHER" id="PTHR42810:SF2">
    <property type="entry name" value="PURINE PERMEASE C1399.01C-RELATED"/>
    <property type="match status" value="1"/>
</dbReference>
<protein>
    <recommendedName>
        <fullName evidence="10">Uracil permease</fullName>
    </recommendedName>
</protein>
<keyword evidence="5 7" id="KW-1133">Transmembrane helix</keyword>
<organism evidence="8 9">
    <name type="scientific">Desulfitobacterium hafniense (strain Y51)</name>
    <dbReference type="NCBI Taxonomy" id="138119"/>
    <lineage>
        <taxon>Bacteria</taxon>
        <taxon>Bacillati</taxon>
        <taxon>Bacillota</taxon>
        <taxon>Clostridia</taxon>
        <taxon>Eubacteriales</taxon>
        <taxon>Desulfitobacteriaceae</taxon>
        <taxon>Desulfitobacterium</taxon>
    </lineage>
</organism>
<dbReference type="eggNOG" id="COG2233">
    <property type="taxonomic scope" value="Bacteria"/>
</dbReference>
<dbReference type="EMBL" id="AP008230">
    <property type="protein sequence ID" value="BAE84487.1"/>
    <property type="molecule type" value="Genomic_DNA"/>
</dbReference>
<dbReference type="PROSITE" id="PS01116">
    <property type="entry name" value="XANTH_URACIL_PERMASE"/>
    <property type="match status" value="1"/>
</dbReference>